<dbReference type="EMBL" id="CAUOFW020005836">
    <property type="protein sequence ID" value="CAK9171775.1"/>
    <property type="molecule type" value="Genomic_DNA"/>
</dbReference>
<accession>A0ABC8TW42</accession>
<evidence type="ECO:0000313" key="3">
    <source>
        <dbReference type="EMBL" id="CAK9171775.1"/>
    </source>
</evidence>
<feature type="domain" description="POX" evidence="2">
    <location>
        <begin position="249"/>
        <end position="355"/>
    </location>
</feature>
<keyword evidence="4" id="KW-1185">Reference proteome</keyword>
<feature type="region of interest" description="Disordered" evidence="1">
    <location>
        <begin position="289"/>
        <end position="313"/>
    </location>
</feature>
<evidence type="ECO:0000256" key="1">
    <source>
        <dbReference type="SAM" id="MobiDB-lite"/>
    </source>
</evidence>
<protein>
    <recommendedName>
        <fullName evidence="2">POX domain-containing protein</fullName>
    </recommendedName>
</protein>
<comment type="caution">
    <text evidence="3">The sequence shown here is derived from an EMBL/GenBank/DDBJ whole genome shotgun (WGS) entry which is preliminary data.</text>
</comment>
<dbReference type="SMART" id="SM00574">
    <property type="entry name" value="POX"/>
    <property type="match status" value="1"/>
</dbReference>
<evidence type="ECO:0000313" key="4">
    <source>
        <dbReference type="Proteomes" id="UP001642360"/>
    </source>
</evidence>
<evidence type="ECO:0000259" key="2">
    <source>
        <dbReference type="SMART" id="SM00574"/>
    </source>
</evidence>
<dbReference type="Pfam" id="PF07526">
    <property type="entry name" value="POX"/>
    <property type="match status" value="1"/>
</dbReference>
<dbReference type="AlphaFoldDB" id="A0ABC8TW42"/>
<name>A0ABC8TW42_9AQUA</name>
<dbReference type="InterPro" id="IPR006563">
    <property type="entry name" value="POX_dom"/>
</dbReference>
<proteinExistence type="predicted"/>
<sequence length="374" mass="41179">MLRVQGFDPPEPLQEEVSGNLLVYDTGGMLSQVINFPSWPVATADIFNDQINPYYKWPPKQLQTVANEAEVAILGEVEHVDDNDCGNIVSNHQFLSINSVSSTNSMQFSSMNTQVKSSSPSGTSSSLNLLFPNSSDSQLQGFHLVGSDVTASMNRPAQLSWGPGSSCGRLVEGQGLSLSLSSSLQNLEAAAKLEELRVGNNGIFFCNHGEGPSMNPYESKNLEINQQLLHSQGIREHNSQVLVGFAATQRTENGLRNSRYLKAVQELLEEFCCVGRGHFKNQTLKKHNRTHNSNLDNHSGASSAVTSLKDHPPLSATAKSEYQRKKLQSQLYSHNQANSTTEITSTLKSKSKRCFFFKFYVPKLPLTHQIFKGA</sequence>
<dbReference type="Proteomes" id="UP001642360">
    <property type="component" value="Unassembled WGS sequence"/>
</dbReference>
<reference evidence="3 4" key="1">
    <citation type="submission" date="2024-02" db="EMBL/GenBank/DDBJ databases">
        <authorList>
            <person name="Vignale AGUSTIN F."/>
            <person name="Sosa J E."/>
            <person name="Modenutti C."/>
        </authorList>
    </citation>
    <scope>NUCLEOTIDE SEQUENCE [LARGE SCALE GENOMIC DNA]</scope>
</reference>
<organism evidence="3 4">
    <name type="scientific">Ilex paraguariensis</name>
    <name type="common">yerba mate</name>
    <dbReference type="NCBI Taxonomy" id="185542"/>
    <lineage>
        <taxon>Eukaryota</taxon>
        <taxon>Viridiplantae</taxon>
        <taxon>Streptophyta</taxon>
        <taxon>Embryophyta</taxon>
        <taxon>Tracheophyta</taxon>
        <taxon>Spermatophyta</taxon>
        <taxon>Magnoliopsida</taxon>
        <taxon>eudicotyledons</taxon>
        <taxon>Gunneridae</taxon>
        <taxon>Pentapetalae</taxon>
        <taxon>asterids</taxon>
        <taxon>campanulids</taxon>
        <taxon>Aquifoliales</taxon>
        <taxon>Aquifoliaceae</taxon>
        <taxon>Ilex</taxon>
    </lineage>
</organism>
<feature type="compositionally biased region" description="Polar residues" evidence="1">
    <location>
        <begin position="291"/>
        <end position="306"/>
    </location>
</feature>
<gene>
    <name evidence="3" type="ORF">ILEXP_LOCUS41378</name>
</gene>